<protein>
    <submittedName>
        <fullName evidence="3">Uncharacterized protein</fullName>
    </submittedName>
</protein>
<dbReference type="RefSeq" id="WP_066661681.1">
    <property type="nucleotide sequence ID" value="NZ_CP011402.1"/>
</dbReference>
<dbReference type="STRING" id="79604.AAY81_04075"/>
<reference evidence="3" key="1">
    <citation type="submission" date="2016-10" db="EMBL/GenBank/DDBJ databases">
        <authorList>
            <person name="de Groot N.N."/>
        </authorList>
    </citation>
    <scope>NUCLEOTIDE SEQUENCE [LARGE SCALE GENOMIC DNA]</scope>
    <source>
        <strain evidence="3">DSM 21843</strain>
    </source>
</reference>
<evidence type="ECO:0000313" key="3">
    <source>
        <dbReference type="EMBL" id="SEP01484.1"/>
    </source>
</evidence>
<evidence type="ECO:0000313" key="2">
    <source>
        <dbReference type="EMBL" id="SEO81443.1"/>
    </source>
</evidence>
<keyword evidence="4" id="KW-1185">Reference proteome</keyword>
<dbReference type="EMBL" id="FOEC01000007">
    <property type="protein sequence ID" value="SEO81443.1"/>
    <property type="molecule type" value="Genomic_DNA"/>
</dbReference>
<proteinExistence type="predicted"/>
<evidence type="ECO:0000256" key="1">
    <source>
        <dbReference type="SAM" id="MobiDB-lite"/>
    </source>
</evidence>
<organism evidence="3 4">
    <name type="scientific">Denitrobacterium detoxificans</name>
    <dbReference type="NCBI Taxonomy" id="79604"/>
    <lineage>
        <taxon>Bacteria</taxon>
        <taxon>Bacillati</taxon>
        <taxon>Actinomycetota</taxon>
        <taxon>Coriobacteriia</taxon>
        <taxon>Eggerthellales</taxon>
        <taxon>Eggerthellaceae</taxon>
        <taxon>Denitrobacterium</taxon>
    </lineage>
</organism>
<reference evidence="4" key="2">
    <citation type="submission" date="2016-10" db="EMBL/GenBank/DDBJ databases">
        <authorList>
            <person name="Varghese N."/>
        </authorList>
    </citation>
    <scope>NUCLEOTIDE SEQUENCE [LARGE SCALE GENOMIC DNA]</scope>
    <source>
        <strain evidence="4">DSM 21843</strain>
    </source>
</reference>
<dbReference type="AlphaFoldDB" id="A0A172RXT6"/>
<evidence type="ECO:0000313" key="4">
    <source>
        <dbReference type="Proteomes" id="UP000182975"/>
    </source>
</evidence>
<dbReference type="EMBL" id="FOEC01000019">
    <property type="protein sequence ID" value="SEP01484.1"/>
    <property type="molecule type" value="Genomic_DNA"/>
</dbReference>
<accession>A0A172RXT6</accession>
<name>A0A172RXT6_9ACTN</name>
<dbReference type="Proteomes" id="UP000182975">
    <property type="component" value="Unassembled WGS sequence"/>
</dbReference>
<dbReference type="KEGG" id="ddt:AAY81_04075"/>
<sequence length="191" mass="21028">MRWTTEQDDALRAAASTGAAGARTRIFVECGVLHTEEAVIRRASRLGVSLARYEICPECGRKVPKLDRDGRCRVCHKRWLATEQRKKNERLRAEIRRNESDGDYLRACREHAAARQEATRIRRAARGSNAGRGDSADLSEVLSTRRPEGEKTLPLFGWDGNRGRDVEDGPSGLPGIGAARCADAAEGTDGL</sequence>
<gene>
    <name evidence="2" type="ORF">SAMN02910314_01295</name>
    <name evidence="3" type="ORF">SAMN02910314_01919</name>
</gene>
<feature type="region of interest" description="Disordered" evidence="1">
    <location>
        <begin position="123"/>
        <end position="191"/>
    </location>
</feature>